<dbReference type="Gene3D" id="1.10.287.130">
    <property type="match status" value="1"/>
</dbReference>
<keyword evidence="12" id="KW-1185">Reference proteome</keyword>
<dbReference type="GeneID" id="73043469"/>
<keyword evidence="5" id="KW-0902">Two-component regulatory system</keyword>
<dbReference type="InterPro" id="IPR001789">
    <property type="entry name" value="Sig_transdc_resp-reg_receiver"/>
</dbReference>
<dbReference type="EC" id="2.7.13.3" evidence="2"/>
<keyword evidence="3" id="KW-0808">Transferase</keyword>
<dbReference type="PANTHER" id="PTHR43711">
    <property type="entry name" value="TWO-COMPONENT HISTIDINE KINASE"/>
    <property type="match status" value="1"/>
</dbReference>
<dbReference type="SMART" id="SM00086">
    <property type="entry name" value="PAC"/>
    <property type="match status" value="1"/>
</dbReference>
<dbReference type="PROSITE" id="PS50109">
    <property type="entry name" value="HIS_KIN"/>
    <property type="match status" value="1"/>
</dbReference>
<dbReference type="CDD" id="cd00130">
    <property type="entry name" value="PAS"/>
    <property type="match status" value="2"/>
</dbReference>
<dbReference type="InterPro" id="IPR000700">
    <property type="entry name" value="PAS-assoc_C"/>
</dbReference>
<dbReference type="Pfam" id="PF13426">
    <property type="entry name" value="PAS_9"/>
    <property type="match status" value="1"/>
</dbReference>
<dbReference type="CDD" id="cd00075">
    <property type="entry name" value="HATPase"/>
    <property type="match status" value="1"/>
</dbReference>
<dbReference type="InterPro" id="IPR001610">
    <property type="entry name" value="PAC"/>
</dbReference>
<feature type="domain" description="PAS" evidence="9">
    <location>
        <begin position="137"/>
        <end position="207"/>
    </location>
</feature>
<evidence type="ECO:0000256" key="3">
    <source>
        <dbReference type="ARBA" id="ARBA00022679"/>
    </source>
</evidence>
<dbReference type="CDD" id="cd00156">
    <property type="entry name" value="REC"/>
    <property type="match status" value="1"/>
</dbReference>
<evidence type="ECO:0000256" key="1">
    <source>
        <dbReference type="ARBA" id="ARBA00000085"/>
    </source>
</evidence>
<feature type="domain" description="PAS" evidence="9">
    <location>
        <begin position="251"/>
        <end position="323"/>
    </location>
</feature>
<evidence type="ECO:0000313" key="11">
    <source>
        <dbReference type="EMBL" id="MFC4825804.1"/>
    </source>
</evidence>
<dbReference type="SMART" id="SM00065">
    <property type="entry name" value="GAF"/>
    <property type="match status" value="1"/>
</dbReference>
<dbReference type="InterPro" id="IPR036890">
    <property type="entry name" value="HATPase_C_sf"/>
</dbReference>
<organism evidence="11 12">
    <name type="scientific">Halorussus aquaticus</name>
    <dbReference type="NCBI Taxonomy" id="2953748"/>
    <lineage>
        <taxon>Archaea</taxon>
        <taxon>Methanobacteriati</taxon>
        <taxon>Methanobacteriota</taxon>
        <taxon>Stenosarchaea group</taxon>
        <taxon>Halobacteria</taxon>
        <taxon>Halobacteriales</taxon>
        <taxon>Haladaptataceae</taxon>
        <taxon>Halorussus</taxon>
    </lineage>
</organism>
<dbReference type="Gene3D" id="3.30.450.20">
    <property type="entry name" value="PAS domain"/>
    <property type="match status" value="2"/>
</dbReference>
<dbReference type="SMART" id="SM00448">
    <property type="entry name" value="REC"/>
    <property type="match status" value="1"/>
</dbReference>
<dbReference type="InterPro" id="IPR000014">
    <property type="entry name" value="PAS"/>
</dbReference>
<dbReference type="NCBIfam" id="TIGR00229">
    <property type="entry name" value="sensory_box"/>
    <property type="match status" value="2"/>
</dbReference>
<dbReference type="Pfam" id="PF08447">
    <property type="entry name" value="PAS_3"/>
    <property type="match status" value="1"/>
</dbReference>
<evidence type="ECO:0000259" key="9">
    <source>
        <dbReference type="PROSITE" id="PS50112"/>
    </source>
</evidence>
<evidence type="ECO:0000256" key="6">
    <source>
        <dbReference type="PROSITE-ProRule" id="PRU00169"/>
    </source>
</evidence>
<dbReference type="Pfam" id="PF00072">
    <property type="entry name" value="Response_reg"/>
    <property type="match status" value="1"/>
</dbReference>
<evidence type="ECO:0000256" key="5">
    <source>
        <dbReference type="ARBA" id="ARBA00023012"/>
    </source>
</evidence>
<dbReference type="InterPro" id="IPR035965">
    <property type="entry name" value="PAS-like_dom_sf"/>
</dbReference>
<dbReference type="PROSITE" id="PS50112">
    <property type="entry name" value="PAS"/>
    <property type="match status" value="2"/>
</dbReference>
<dbReference type="Pfam" id="PF02518">
    <property type="entry name" value="HATPase_c"/>
    <property type="match status" value="1"/>
</dbReference>
<dbReference type="Pfam" id="PF00512">
    <property type="entry name" value="HisKA"/>
    <property type="match status" value="1"/>
</dbReference>
<dbReference type="InterPro" id="IPR011006">
    <property type="entry name" value="CheY-like_superfamily"/>
</dbReference>
<dbReference type="InterPro" id="IPR036097">
    <property type="entry name" value="HisK_dim/P_sf"/>
</dbReference>
<protein>
    <recommendedName>
        <fullName evidence="2">histidine kinase</fullName>
        <ecNumber evidence="2">2.7.13.3</ecNumber>
    </recommendedName>
</protein>
<dbReference type="PROSITE" id="PS50110">
    <property type="entry name" value="RESPONSE_REGULATORY"/>
    <property type="match status" value="1"/>
</dbReference>
<dbReference type="Proteomes" id="UP001595945">
    <property type="component" value="Unassembled WGS sequence"/>
</dbReference>
<dbReference type="PROSITE" id="PS50113">
    <property type="entry name" value="PAC"/>
    <property type="match status" value="1"/>
</dbReference>
<dbReference type="SUPFAM" id="SSF52172">
    <property type="entry name" value="CheY-like"/>
    <property type="match status" value="1"/>
</dbReference>
<evidence type="ECO:0000256" key="2">
    <source>
        <dbReference type="ARBA" id="ARBA00012438"/>
    </source>
</evidence>
<dbReference type="Gene3D" id="3.30.450.40">
    <property type="match status" value="1"/>
</dbReference>
<dbReference type="SUPFAM" id="SSF55785">
    <property type="entry name" value="PYP-like sensor domain (PAS domain)"/>
    <property type="match status" value="2"/>
</dbReference>
<dbReference type="Gene3D" id="3.40.50.2300">
    <property type="match status" value="1"/>
</dbReference>
<dbReference type="Gene3D" id="3.30.565.10">
    <property type="entry name" value="Histidine kinase-like ATPase, C-terminal domain"/>
    <property type="match status" value="1"/>
</dbReference>
<dbReference type="EMBL" id="JBHSHT010000002">
    <property type="protein sequence ID" value="MFC4825804.1"/>
    <property type="molecule type" value="Genomic_DNA"/>
</dbReference>
<dbReference type="SMART" id="SM00387">
    <property type="entry name" value="HATPase_c"/>
    <property type="match status" value="1"/>
</dbReference>
<dbReference type="InterPro" id="IPR003661">
    <property type="entry name" value="HisK_dim/P_dom"/>
</dbReference>
<dbReference type="SMART" id="SM00091">
    <property type="entry name" value="PAS"/>
    <property type="match status" value="2"/>
</dbReference>
<feature type="domain" description="Histidine kinase" evidence="7">
    <location>
        <begin position="544"/>
        <end position="747"/>
    </location>
</feature>
<feature type="modified residue" description="4-aspartylphosphate" evidence="6">
    <location>
        <position position="61"/>
    </location>
</feature>
<dbReference type="AlphaFoldDB" id="A0ABD5Q537"/>
<dbReference type="GO" id="GO:0000160">
    <property type="term" value="P:phosphorelay signal transduction system"/>
    <property type="evidence" value="ECO:0007669"/>
    <property type="project" value="UniProtKB-KW"/>
</dbReference>
<dbReference type="SUPFAM" id="SSF55874">
    <property type="entry name" value="ATPase domain of HSP90 chaperone/DNA topoisomerase II/histidine kinase"/>
    <property type="match status" value="1"/>
</dbReference>
<comment type="catalytic activity">
    <reaction evidence="1">
        <text>ATP + protein L-histidine = ADP + protein N-phospho-L-histidine.</text>
        <dbReference type="EC" id="2.7.13.3"/>
    </reaction>
</comment>
<name>A0ABD5Q537_9EURY</name>
<evidence type="ECO:0000256" key="4">
    <source>
        <dbReference type="ARBA" id="ARBA00022777"/>
    </source>
</evidence>
<accession>A0ABD5Q537</accession>
<dbReference type="GO" id="GO:0004673">
    <property type="term" value="F:protein histidine kinase activity"/>
    <property type="evidence" value="ECO:0007669"/>
    <property type="project" value="UniProtKB-EC"/>
</dbReference>
<proteinExistence type="predicted"/>
<dbReference type="InterPro" id="IPR003594">
    <property type="entry name" value="HATPase_dom"/>
</dbReference>
<keyword evidence="4" id="KW-0418">Kinase</keyword>
<sequence>MSRIPGGRIRVLHVDDEPAFADTAAEFLEREDDRFTVETASNAGAGVARLAEREFDCIVSDYDMPGKNGLEFLEAVRADHPDLPFILFTGKGSEEVASDAISAGVTDYLQKERGTDQYTVLANRIQNAVERTRAEWERQRQLDAIETAREGIGILDEGGHFLYVNEAYAGLFGYECEELVGEHWELIYRDEDVSQVREEILPAITETGSWQGTTTGRRADGSTFVANHTLTTTDRGELICTIRETSDCEGLQQKHELVVRASTDAFFDWNPRTDEVTRNEQYLAQFGYDASDIETDADWWRDRVHPDDRDRVFAAVERAVENPEISYDETYRFRKKDGTYGFLRTRGYVVYDESDDPQRMVGVHIDVTERKEHERDLNRLHDATSDLIQADTHEAIAETAVETVREILGMPNNAVWLHDETDDTLEPIALTDEARDLVGEPPVFESGESLSWEVFQSREGEVFEDVASQPGRHNPETPIRSEIILPLGDHGVMNIGSTAVGAFDETDVSLARILATNVEAALTRADGRRELARQHERLDEFASVVSHDLRNPLNVANGQLDLARSECDSDHLDEVADAHDRMQTLIDDLLMLAREGDSVVETEPVALREIADTCWGTVPTDGATLVTDATRTVRADRSRLGQLLENLFRNAVEHGSTSNRPRDDGAVEHCSTDVRVTVGGLEDGFFVADDGSGIPESEYDDVFRRGYSTAKENTGFGLAIVEQIAEAHGWNVRVTESADGGARFEITGVACVE</sequence>
<evidence type="ECO:0000259" key="8">
    <source>
        <dbReference type="PROSITE" id="PS50110"/>
    </source>
</evidence>
<dbReference type="Pfam" id="PF13185">
    <property type="entry name" value="GAF_2"/>
    <property type="match status" value="1"/>
</dbReference>
<dbReference type="InterPro" id="IPR005467">
    <property type="entry name" value="His_kinase_dom"/>
</dbReference>
<dbReference type="InterPro" id="IPR013655">
    <property type="entry name" value="PAS_fold_3"/>
</dbReference>
<dbReference type="RefSeq" id="WP_254268567.1">
    <property type="nucleotide sequence ID" value="NZ_CP100400.1"/>
</dbReference>
<dbReference type="InterPro" id="IPR050736">
    <property type="entry name" value="Sensor_HK_Regulatory"/>
</dbReference>
<dbReference type="CDD" id="cd00082">
    <property type="entry name" value="HisKA"/>
    <property type="match status" value="1"/>
</dbReference>
<dbReference type="SUPFAM" id="SSF55781">
    <property type="entry name" value="GAF domain-like"/>
    <property type="match status" value="1"/>
</dbReference>
<comment type="caution">
    <text evidence="11">The sequence shown here is derived from an EMBL/GenBank/DDBJ whole genome shotgun (WGS) entry which is preliminary data.</text>
</comment>
<evidence type="ECO:0000259" key="7">
    <source>
        <dbReference type="PROSITE" id="PS50109"/>
    </source>
</evidence>
<dbReference type="PANTHER" id="PTHR43711:SF1">
    <property type="entry name" value="HISTIDINE KINASE 1"/>
    <property type="match status" value="1"/>
</dbReference>
<gene>
    <name evidence="11" type="ORF">ACFO9K_16230</name>
</gene>
<keyword evidence="6" id="KW-0597">Phosphoprotein</keyword>
<dbReference type="SUPFAM" id="SSF47384">
    <property type="entry name" value="Homodimeric domain of signal transducing histidine kinase"/>
    <property type="match status" value="1"/>
</dbReference>
<evidence type="ECO:0000259" key="10">
    <source>
        <dbReference type="PROSITE" id="PS50113"/>
    </source>
</evidence>
<dbReference type="InterPro" id="IPR029016">
    <property type="entry name" value="GAF-like_dom_sf"/>
</dbReference>
<dbReference type="SMART" id="SM00388">
    <property type="entry name" value="HisKA"/>
    <property type="match status" value="1"/>
</dbReference>
<feature type="domain" description="Response regulatory" evidence="8">
    <location>
        <begin position="10"/>
        <end position="126"/>
    </location>
</feature>
<dbReference type="InterPro" id="IPR003018">
    <property type="entry name" value="GAF"/>
</dbReference>
<evidence type="ECO:0000313" key="12">
    <source>
        <dbReference type="Proteomes" id="UP001595945"/>
    </source>
</evidence>
<feature type="domain" description="PAC" evidence="10">
    <location>
        <begin position="327"/>
        <end position="379"/>
    </location>
</feature>
<reference evidence="11 12" key="1">
    <citation type="journal article" date="2019" name="Int. J. Syst. Evol. Microbiol.">
        <title>The Global Catalogue of Microorganisms (GCM) 10K type strain sequencing project: providing services to taxonomists for standard genome sequencing and annotation.</title>
        <authorList>
            <consortium name="The Broad Institute Genomics Platform"/>
            <consortium name="The Broad Institute Genome Sequencing Center for Infectious Disease"/>
            <person name="Wu L."/>
            <person name="Ma J."/>
        </authorList>
    </citation>
    <scope>NUCLEOTIDE SEQUENCE [LARGE SCALE GENOMIC DNA]</scope>
    <source>
        <strain evidence="11 12">XZYJ18</strain>
    </source>
</reference>